<name>A0A392RCX7_9FABA</name>
<reference evidence="1 2" key="1">
    <citation type="journal article" date="2018" name="Front. Plant Sci.">
        <title>Red Clover (Trifolium pratense) and Zigzag Clover (T. medium) - A Picture of Genomic Similarities and Differences.</title>
        <authorList>
            <person name="Dluhosova J."/>
            <person name="Istvanek J."/>
            <person name="Nedelnik J."/>
            <person name="Repkova J."/>
        </authorList>
    </citation>
    <scope>NUCLEOTIDE SEQUENCE [LARGE SCALE GENOMIC DNA]</scope>
    <source>
        <strain evidence="2">cv. 10/8</strain>
        <tissue evidence="1">Leaf</tissue>
    </source>
</reference>
<comment type="caution">
    <text evidence="1">The sequence shown here is derived from an EMBL/GenBank/DDBJ whole genome shotgun (WGS) entry which is preliminary data.</text>
</comment>
<evidence type="ECO:0000313" key="2">
    <source>
        <dbReference type="Proteomes" id="UP000265520"/>
    </source>
</evidence>
<proteinExistence type="predicted"/>
<keyword evidence="2" id="KW-1185">Reference proteome</keyword>
<sequence>YDVRTNIEGQKGLEPLCRPACGSQEAVLLVCFPRTSKFLPSS</sequence>
<dbReference type="EMBL" id="LXQA010214036">
    <property type="protein sequence ID" value="MCI34483.1"/>
    <property type="molecule type" value="Genomic_DNA"/>
</dbReference>
<evidence type="ECO:0000313" key="1">
    <source>
        <dbReference type="EMBL" id="MCI34483.1"/>
    </source>
</evidence>
<feature type="non-terminal residue" evidence="1">
    <location>
        <position position="1"/>
    </location>
</feature>
<organism evidence="1 2">
    <name type="scientific">Trifolium medium</name>
    <dbReference type="NCBI Taxonomy" id="97028"/>
    <lineage>
        <taxon>Eukaryota</taxon>
        <taxon>Viridiplantae</taxon>
        <taxon>Streptophyta</taxon>
        <taxon>Embryophyta</taxon>
        <taxon>Tracheophyta</taxon>
        <taxon>Spermatophyta</taxon>
        <taxon>Magnoliopsida</taxon>
        <taxon>eudicotyledons</taxon>
        <taxon>Gunneridae</taxon>
        <taxon>Pentapetalae</taxon>
        <taxon>rosids</taxon>
        <taxon>fabids</taxon>
        <taxon>Fabales</taxon>
        <taxon>Fabaceae</taxon>
        <taxon>Papilionoideae</taxon>
        <taxon>50 kb inversion clade</taxon>
        <taxon>NPAAA clade</taxon>
        <taxon>Hologalegina</taxon>
        <taxon>IRL clade</taxon>
        <taxon>Trifolieae</taxon>
        <taxon>Trifolium</taxon>
    </lineage>
</organism>
<dbReference type="AlphaFoldDB" id="A0A392RCX7"/>
<accession>A0A392RCX7</accession>
<dbReference type="Proteomes" id="UP000265520">
    <property type="component" value="Unassembled WGS sequence"/>
</dbReference>
<protein>
    <submittedName>
        <fullName evidence="1">Uncharacterized protein</fullName>
    </submittedName>
</protein>